<dbReference type="OrthoDB" id="5126878at2759"/>
<reference evidence="1 2" key="1">
    <citation type="journal article" date="2016" name="Nat. Commun.">
        <title>Ectomycorrhizal ecology is imprinted in the genome of the dominant symbiotic fungus Cenococcum geophilum.</title>
        <authorList>
            <consortium name="DOE Joint Genome Institute"/>
            <person name="Peter M."/>
            <person name="Kohler A."/>
            <person name="Ohm R.A."/>
            <person name="Kuo A."/>
            <person name="Krutzmann J."/>
            <person name="Morin E."/>
            <person name="Arend M."/>
            <person name="Barry K.W."/>
            <person name="Binder M."/>
            <person name="Choi C."/>
            <person name="Clum A."/>
            <person name="Copeland A."/>
            <person name="Grisel N."/>
            <person name="Haridas S."/>
            <person name="Kipfer T."/>
            <person name="LaButti K."/>
            <person name="Lindquist E."/>
            <person name="Lipzen A."/>
            <person name="Maire R."/>
            <person name="Meier B."/>
            <person name="Mihaltcheva S."/>
            <person name="Molinier V."/>
            <person name="Murat C."/>
            <person name="Poggeler S."/>
            <person name="Quandt C.A."/>
            <person name="Sperisen C."/>
            <person name="Tritt A."/>
            <person name="Tisserant E."/>
            <person name="Crous P.W."/>
            <person name="Henrissat B."/>
            <person name="Nehls U."/>
            <person name="Egli S."/>
            <person name="Spatafora J.W."/>
            <person name="Grigoriev I.V."/>
            <person name="Martin F.M."/>
        </authorList>
    </citation>
    <scope>NUCLEOTIDE SEQUENCE [LARGE SCALE GENOMIC DNA]</scope>
    <source>
        <strain evidence="1 2">CBS 207.34</strain>
    </source>
</reference>
<dbReference type="Proteomes" id="UP000250140">
    <property type="component" value="Unassembled WGS sequence"/>
</dbReference>
<proteinExistence type="predicted"/>
<accession>A0A8E2F7V2</accession>
<sequence length="445" mass="50261">MSKADRVRIRRQAMKAVGISRRQRGNYGQHNLRQYPVYEIAWANEIPAHPSSKGFELMRIEYGVDILDLSGLITIHVGRTAAQILASDRALLARLLQCKQQWSYLSYLPSRYGYSDCLDDATRCVAAKMRQIVLTTDQLPDATVLSHYGKALKSLQAAVNDPVSCLKSDILCATEILALFELLSFSSGDKWKHHMAGAAQLIKLRGPQNYSTNFDQALFMALAGLILTEAIMNNERCFLERDEWQEVLRSMIVPGDTLADRSPIVISLWSCAVYGAGLFKDVTSAIFGYETYSHTRIENLIRGGLHARERFLQWRRDFDALPESTGQNHYNKRYQVLGVFHSCLALTNRLIGAIDSSRRTDLEFESQALASEVARMESEAASTSPVASFFLSQKMKIAQSILDTATTWNDNEDEPRDHRPHENLIEKWKFGHWCLALGRVTCCTN</sequence>
<dbReference type="Pfam" id="PF11951">
    <property type="entry name" value="Fungal_trans_2"/>
    <property type="match status" value="1"/>
</dbReference>
<dbReference type="PANTHER" id="PTHR38111">
    <property type="entry name" value="ZN(2)-C6 FUNGAL-TYPE DOMAIN-CONTAINING PROTEIN-RELATED"/>
    <property type="match status" value="1"/>
</dbReference>
<evidence type="ECO:0000313" key="1">
    <source>
        <dbReference type="EMBL" id="OCL12160.1"/>
    </source>
</evidence>
<organism evidence="1 2">
    <name type="scientific">Glonium stellatum</name>
    <dbReference type="NCBI Taxonomy" id="574774"/>
    <lineage>
        <taxon>Eukaryota</taxon>
        <taxon>Fungi</taxon>
        <taxon>Dikarya</taxon>
        <taxon>Ascomycota</taxon>
        <taxon>Pezizomycotina</taxon>
        <taxon>Dothideomycetes</taxon>
        <taxon>Pleosporomycetidae</taxon>
        <taxon>Gloniales</taxon>
        <taxon>Gloniaceae</taxon>
        <taxon>Glonium</taxon>
    </lineage>
</organism>
<dbReference type="EMBL" id="KV748914">
    <property type="protein sequence ID" value="OCL12160.1"/>
    <property type="molecule type" value="Genomic_DNA"/>
</dbReference>
<name>A0A8E2F7V2_9PEZI</name>
<dbReference type="PANTHER" id="PTHR38111:SF6">
    <property type="entry name" value="FINGER DOMAIN PROTEIN, PUTATIVE (AFU_ORTHOLOGUE AFUA_8G01940)-RELATED"/>
    <property type="match status" value="1"/>
</dbReference>
<dbReference type="InterPro" id="IPR021858">
    <property type="entry name" value="Fun_TF"/>
</dbReference>
<evidence type="ECO:0000313" key="2">
    <source>
        <dbReference type="Proteomes" id="UP000250140"/>
    </source>
</evidence>
<dbReference type="InterPro" id="IPR053178">
    <property type="entry name" value="Osmoadaptation_assoc"/>
</dbReference>
<dbReference type="AlphaFoldDB" id="A0A8E2F7V2"/>
<gene>
    <name evidence="1" type="ORF">AOQ84DRAFT_420790</name>
</gene>
<keyword evidence="2" id="KW-1185">Reference proteome</keyword>
<protein>
    <submittedName>
        <fullName evidence="1">Uncharacterized protein</fullName>
    </submittedName>
</protein>